<proteinExistence type="predicted"/>
<gene>
    <name evidence="1" type="ORF">H3RhizoLitter142254_000002</name>
</gene>
<accession>A0A514D434</accession>
<name>A0A514D434_9VIRU</name>
<protein>
    <submittedName>
        <fullName evidence="1">Uncharacterized protein</fullName>
    </submittedName>
</protein>
<dbReference type="EMBL" id="MN034046">
    <property type="protein sequence ID" value="QDH88381.1"/>
    <property type="molecule type" value="Genomic_RNA"/>
</dbReference>
<organism evidence="1">
    <name type="scientific">Leviviridae sp</name>
    <dbReference type="NCBI Taxonomy" id="2027243"/>
    <lineage>
        <taxon>Viruses</taxon>
        <taxon>Riboviria</taxon>
        <taxon>Orthornavirae</taxon>
        <taxon>Lenarviricota</taxon>
        <taxon>Leviviricetes</taxon>
        <taxon>Norzivirales</taxon>
        <taxon>Fiersviridae</taxon>
    </lineage>
</organism>
<sequence>MSVLKRNDEVYDGKYHSSFVVTLKGLSISGF</sequence>
<reference evidence="1" key="1">
    <citation type="submission" date="2019-05" db="EMBL/GenBank/DDBJ databases">
        <title>Metatranscriptomic reconstruction reveals RNA viruses with the potential to shape carbon cycling in soil.</title>
        <authorList>
            <person name="Starr E.P."/>
            <person name="Nuccio E."/>
            <person name="Pett-Ridge J."/>
            <person name="Banfield J.F."/>
            <person name="Firestone M.K."/>
        </authorList>
    </citation>
    <scope>NUCLEOTIDE SEQUENCE</scope>
    <source>
        <strain evidence="1">H3_Rhizo_Litter_14_scaffold_2254</strain>
    </source>
</reference>
<evidence type="ECO:0000313" key="1">
    <source>
        <dbReference type="EMBL" id="QDH88381.1"/>
    </source>
</evidence>